<feature type="domain" description="N-acetyltransferase" evidence="6">
    <location>
        <begin position="123"/>
        <end position="276"/>
    </location>
</feature>
<dbReference type="PANTHER" id="PTHR23196:SF8">
    <property type="entry name" value="N-ACETYLTRANSFERASE"/>
    <property type="match status" value="1"/>
</dbReference>
<evidence type="ECO:0000313" key="8">
    <source>
        <dbReference type="Proteomes" id="UP000257109"/>
    </source>
</evidence>
<feature type="domain" description="BRCT" evidence="5">
    <location>
        <begin position="500"/>
        <end position="579"/>
    </location>
</feature>
<feature type="region of interest" description="Disordered" evidence="4">
    <location>
        <begin position="337"/>
        <end position="358"/>
    </location>
</feature>
<dbReference type="InterPro" id="IPR001357">
    <property type="entry name" value="BRCT_dom"/>
</dbReference>
<keyword evidence="2" id="KW-0227">DNA damage</keyword>
<evidence type="ECO:0000256" key="1">
    <source>
        <dbReference type="ARBA" id="ARBA00004123"/>
    </source>
</evidence>
<name>A0A371H305_MUCPR</name>
<proteinExistence type="predicted"/>
<dbReference type="CDD" id="cd04301">
    <property type="entry name" value="NAT_SF"/>
    <property type="match status" value="1"/>
</dbReference>
<feature type="region of interest" description="Disordered" evidence="4">
    <location>
        <begin position="33"/>
        <end position="58"/>
    </location>
</feature>
<feature type="non-terminal residue" evidence="7">
    <location>
        <position position="1"/>
    </location>
</feature>
<dbReference type="PROSITE" id="PS50172">
    <property type="entry name" value="BRCT"/>
    <property type="match status" value="2"/>
</dbReference>
<gene>
    <name evidence="7" type="primary">MDC1</name>
    <name evidence="7" type="ORF">CR513_20047</name>
</gene>
<comment type="caution">
    <text evidence="7">The sequence shown here is derived from an EMBL/GenBank/DDBJ whole genome shotgun (WGS) entry which is preliminary data.</text>
</comment>
<keyword evidence="8" id="KW-1185">Reference proteome</keyword>
<dbReference type="EMBL" id="QJKJ01003711">
    <property type="protein sequence ID" value="RDX97208.1"/>
    <property type="molecule type" value="Genomic_DNA"/>
</dbReference>
<dbReference type="PANTHER" id="PTHR23196">
    <property type="entry name" value="PAX TRANSCRIPTION ACTIVATION DOMAIN INTERACTING PROTEIN"/>
    <property type="match status" value="1"/>
</dbReference>
<dbReference type="InterPro" id="IPR016181">
    <property type="entry name" value="Acyl_CoA_acyltransferase"/>
</dbReference>
<dbReference type="SMART" id="SM00292">
    <property type="entry name" value="BRCT"/>
    <property type="match status" value="2"/>
</dbReference>
<dbReference type="Proteomes" id="UP000257109">
    <property type="component" value="Unassembled WGS sequence"/>
</dbReference>
<feature type="domain" description="BRCT" evidence="5">
    <location>
        <begin position="618"/>
        <end position="702"/>
    </location>
</feature>
<dbReference type="SUPFAM" id="SSF52113">
    <property type="entry name" value="BRCT domain"/>
    <property type="match status" value="2"/>
</dbReference>
<comment type="subcellular location">
    <subcellularLocation>
        <location evidence="1">Nucleus</location>
    </subcellularLocation>
</comment>
<evidence type="ECO:0000259" key="6">
    <source>
        <dbReference type="PROSITE" id="PS51186"/>
    </source>
</evidence>
<dbReference type="InterPro" id="IPR036420">
    <property type="entry name" value="BRCT_dom_sf"/>
</dbReference>
<protein>
    <submittedName>
        <fullName evidence="7">Mediator of DNA damage checkpoint protein 1</fullName>
    </submittedName>
</protein>
<dbReference type="InterPro" id="IPR000182">
    <property type="entry name" value="GNAT_dom"/>
</dbReference>
<dbReference type="Pfam" id="PF00533">
    <property type="entry name" value="BRCT"/>
    <property type="match status" value="1"/>
</dbReference>
<dbReference type="GO" id="GO:0005634">
    <property type="term" value="C:nucleus"/>
    <property type="evidence" value="ECO:0007669"/>
    <property type="project" value="UniProtKB-SubCell"/>
</dbReference>
<dbReference type="STRING" id="157652.A0A371H305"/>
<dbReference type="InterPro" id="IPR051579">
    <property type="entry name" value="DDR_Transcriptional_Reg"/>
</dbReference>
<dbReference type="GO" id="GO:0006974">
    <property type="term" value="P:DNA damage response"/>
    <property type="evidence" value="ECO:0007669"/>
    <property type="project" value="UniProtKB-KW"/>
</dbReference>
<dbReference type="GO" id="GO:0016747">
    <property type="term" value="F:acyltransferase activity, transferring groups other than amino-acyl groups"/>
    <property type="evidence" value="ECO:0007669"/>
    <property type="project" value="InterPro"/>
</dbReference>
<accession>A0A371H305</accession>
<evidence type="ECO:0000256" key="4">
    <source>
        <dbReference type="SAM" id="MobiDB-lite"/>
    </source>
</evidence>
<evidence type="ECO:0000256" key="3">
    <source>
        <dbReference type="ARBA" id="ARBA00023242"/>
    </source>
</evidence>
<dbReference type="Gene3D" id="3.40.50.10190">
    <property type="entry name" value="BRCT domain"/>
    <property type="match status" value="2"/>
</dbReference>
<evidence type="ECO:0000259" key="5">
    <source>
        <dbReference type="PROSITE" id="PS50172"/>
    </source>
</evidence>
<organism evidence="7 8">
    <name type="scientific">Mucuna pruriens</name>
    <name type="common">Velvet bean</name>
    <name type="synonym">Dolichos pruriens</name>
    <dbReference type="NCBI Taxonomy" id="157652"/>
    <lineage>
        <taxon>Eukaryota</taxon>
        <taxon>Viridiplantae</taxon>
        <taxon>Streptophyta</taxon>
        <taxon>Embryophyta</taxon>
        <taxon>Tracheophyta</taxon>
        <taxon>Spermatophyta</taxon>
        <taxon>Magnoliopsida</taxon>
        <taxon>eudicotyledons</taxon>
        <taxon>Gunneridae</taxon>
        <taxon>Pentapetalae</taxon>
        <taxon>rosids</taxon>
        <taxon>fabids</taxon>
        <taxon>Fabales</taxon>
        <taxon>Fabaceae</taxon>
        <taxon>Papilionoideae</taxon>
        <taxon>50 kb inversion clade</taxon>
        <taxon>NPAAA clade</taxon>
        <taxon>indigoferoid/millettioid clade</taxon>
        <taxon>Phaseoleae</taxon>
        <taxon>Mucuna</taxon>
    </lineage>
</organism>
<dbReference type="PROSITE" id="PS51186">
    <property type="entry name" value="GNAT"/>
    <property type="match status" value="1"/>
</dbReference>
<reference evidence="7" key="1">
    <citation type="submission" date="2018-05" db="EMBL/GenBank/DDBJ databases">
        <title>Draft genome of Mucuna pruriens seed.</title>
        <authorList>
            <person name="Nnadi N.E."/>
            <person name="Vos R."/>
            <person name="Hasami M.H."/>
            <person name="Devisetty U.K."/>
            <person name="Aguiy J.C."/>
        </authorList>
    </citation>
    <scope>NUCLEOTIDE SEQUENCE [LARGE SCALE GENOMIC DNA]</scope>
    <source>
        <strain evidence="7">JCA_2017</strain>
    </source>
</reference>
<feature type="compositionally biased region" description="Polar residues" evidence="4">
    <location>
        <begin position="47"/>
        <end position="58"/>
    </location>
</feature>
<dbReference type="SUPFAM" id="SSF55729">
    <property type="entry name" value="Acyl-CoA N-acyltransferases (Nat)"/>
    <property type="match status" value="1"/>
</dbReference>
<dbReference type="Pfam" id="PF16589">
    <property type="entry name" value="BRCT_2"/>
    <property type="match status" value="1"/>
</dbReference>
<evidence type="ECO:0000313" key="7">
    <source>
        <dbReference type="EMBL" id="RDX97208.1"/>
    </source>
</evidence>
<evidence type="ECO:0000256" key="2">
    <source>
        <dbReference type="ARBA" id="ARBA00022763"/>
    </source>
</evidence>
<feature type="compositionally biased region" description="Basic and acidic residues" evidence="4">
    <location>
        <begin position="337"/>
        <end position="355"/>
    </location>
</feature>
<dbReference type="Pfam" id="PF00583">
    <property type="entry name" value="Acetyltransf_1"/>
    <property type="match status" value="1"/>
</dbReference>
<dbReference type="CDD" id="cd18432">
    <property type="entry name" value="BRCT_PAXIP1_rpt6_like"/>
    <property type="match status" value="1"/>
</dbReference>
<dbReference type="Gene3D" id="3.40.630.30">
    <property type="match status" value="1"/>
</dbReference>
<sequence>IPVQFDHTLGAHSPFGFYIIHSPLELLRQVKPKPKTDRSMAPKRKPSSTISIGDSSNPRIQGNCEITVDANRFTCNSDSDGVVISIPRSGKIKVSAVAANHGNASEDFRSADKEHEFVLVNPKDVDGISKSYLQEVLQMYMIELPGMNYAANTGKQSKFLERCVTNGKYRTLLMKFASGGNSGKVIAAITYQIIPADTEYAEIPLAAVNAIYQRKGFGHLLFLELRKRLQSVGIRSIFCWGDKESEGFWLKQGFVEIAQVDTKGRARRLPVKADIRKSLCFPGGSTLMVCHLRKEADDANTVKYLPSQFHQNSFTSAIGEDEQLEFSGRLHIDLKFPEKSSHRTESDKSQHEALVKDGSSTEYDKLSGFDSHNPKQCCSGVAPVARVNDDRQATGAESSQDGVDANVKYCSQSTKGAKRAWEASLSSLKSKRVKGSQLVDYQSDSSCGFISETDKANPCFEEVPHDPSITKCSEKCIGDYFHLEAPINIELPSTKQCFRIMLMNIADDAKKTQLTKVIEDLGGTISYDGSMTTHVVTGQARKTLNFCTALCSGAWVISSSWLKESFREGRFVGKVEQTFLSISNNYYSDELPHILNDTDYLLKYKSDLKSAVFRAKASPHALFKGYNICIAAHVQTPAKLLSAIVRSAGGNVISGLKKVNEASTTIFVTCEEDTEEAMIAAKKGIRTFSSEWFMNCVMRQELDLEASQFAESL</sequence>
<dbReference type="AlphaFoldDB" id="A0A371H305"/>
<dbReference type="OrthoDB" id="342264at2759"/>
<keyword evidence="3" id="KW-0539">Nucleus</keyword>